<evidence type="ECO:0000256" key="1">
    <source>
        <dbReference type="SAM" id="SignalP"/>
    </source>
</evidence>
<accession>A0ABT3RRG2</accession>
<dbReference type="RefSeq" id="WP_266056422.1">
    <property type="nucleotide sequence ID" value="NZ_JAPFQN010000005.1"/>
</dbReference>
<keyword evidence="1" id="KW-0732">Signal</keyword>
<dbReference type="EMBL" id="JAPFQN010000005">
    <property type="protein sequence ID" value="MCX2743953.1"/>
    <property type="molecule type" value="Genomic_DNA"/>
</dbReference>
<evidence type="ECO:0000313" key="2">
    <source>
        <dbReference type="EMBL" id="MCX2743953.1"/>
    </source>
</evidence>
<protein>
    <recommendedName>
        <fullName evidence="4">DUF4843 domain-containing protein</fullName>
    </recommendedName>
</protein>
<dbReference type="PROSITE" id="PS51257">
    <property type="entry name" value="PROKAR_LIPOPROTEIN"/>
    <property type="match status" value="1"/>
</dbReference>
<feature type="signal peptide" evidence="1">
    <location>
        <begin position="1"/>
        <end position="20"/>
    </location>
</feature>
<reference evidence="2 3" key="1">
    <citation type="submission" date="2022-11" db="EMBL/GenBank/DDBJ databases">
        <title>The characterization of three novel Bacteroidetes species and genomic analysis of their roles in tidal elemental geochemical cycles.</title>
        <authorList>
            <person name="Ma K."/>
        </authorList>
    </citation>
    <scope>NUCLEOTIDE SEQUENCE [LARGE SCALE GENOMIC DNA]</scope>
    <source>
        <strain evidence="2 3">M17</strain>
    </source>
</reference>
<name>A0ABT3RRG2_9BACT</name>
<sequence length="255" mass="28779">MMKYTRFFIFLILFALCACEENYNFYEGPSIAHFAQPEYDYYVNAQEDPYLLPVYLTKVSSVDKSYTVELDLENTNADPDTDFSFDPQVNIPAGELKGYVSVIGNFDSLISFTTKKVAFKLTSEEGKSAFRNSTSLNLHKFCEYSLNDLSGNYSFKLSQNSAPYQVSLTPGINQLIAKDLYAPGYDIRIYITMIDQVTYEVSIPKQLALEDNSGEIYVKGSGSLNTCGKILTTQVFTDSENNEIQTTLSEFIKIQ</sequence>
<evidence type="ECO:0000313" key="3">
    <source>
        <dbReference type="Proteomes" id="UP001209885"/>
    </source>
</evidence>
<dbReference type="Proteomes" id="UP001209885">
    <property type="component" value="Unassembled WGS sequence"/>
</dbReference>
<organism evidence="2 3">
    <name type="scientific">Mangrovivirga halotolerans</name>
    <dbReference type="NCBI Taxonomy" id="2993936"/>
    <lineage>
        <taxon>Bacteria</taxon>
        <taxon>Pseudomonadati</taxon>
        <taxon>Bacteroidota</taxon>
        <taxon>Cytophagia</taxon>
        <taxon>Cytophagales</taxon>
        <taxon>Mangrovivirgaceae</taxon>
        <taxon>Mangrovivirga</taxon>
    </lineage>
</organism>
<feature type="chain" id="PRO_5046311346" description="DUF4843 domain-containing protein" evidence="1">
    <location>
        <begin position="21"/>
        <end position="255"/>
    </location>
</feature>
<gene>
    <name evidence="2" type="ORF">OO013_08755</name>
</gene>
<evidence type="ECO:0008006" key="4">
    <source>
        <dbReference type="Google" id="ProtNLM"/>
    </source>
</evidence>
<proteinExistence type="predicted"/>
<comment type="caution">
    <text evidence="2">The sequence shown here is derived from an EMBL/GenBank/DDBJ whole genome shotgun (WGS) entry which is preliminary data.</text>
</comment>
<keyword evidence="3" id="KW-1185">Reference proteome</keyword>